<gene>
    <name evidence="1" type="ORF">O1611_g8416</name>
</gene>
<dbReference type="Proteomes" id="UP001153332">
    <property type="component" value="Unassembled WGS sequence"/>
</dbReference>
<sequence>MSLQRSATRKAGSGPAREKKNYSIAEQAMKQLYPPPDSQNVVPEIDIVLVPGLGAHPEESWKSESTKFNWTTEALVRDFPKSRVLLYKYQSAWTGALKVKQFMANIAMALLISLQSEREKCQRRPIVFIGHSSALIGLGRAIADLDVTVGGLVIAKAITIADQRRDKFPIMFEAIAAAAFFGTPFGGAPVASVAAMYAYAAEKIGLATSSKLLDLMKEGDEGLRELKHEFMRLVGKISPKIELFCFYEEKPTDFSKMAGLPALFGLTKSLIPKQYADFVSRDSATLPGVDELGLASNHRDLVKFDGLKDSRWSQFVRDPLRKMIHGAQLAVKNRLNSVRDIDRDMISKIMEALEGAQVQKKRHALRQTFAPSSWITAEVEYTQWLAEGQTEQETEQSQNRDCLWIRGPEGRGKTSASMAVVEEIETRVINKEENASQDPVLLAYFFCDMTPDYNTAEDVLKSLIRQLINQQVTLAPYAKQYVKKAGNEGGKSQARVAVEHLWQTLQDMLTDEFVGRKVIFVLNNIHCLPEDSDSTIKLMNYLNGEVQDLTSNDTKRVPTRWFITSREAHNVEQALKADGVRLVDLEDEKYGDQVQNALRKHAKEKISTLEQEKKYNKALAYFASSLIGRRAQNTQWIDITCVQLQELPQTHSDLPVRRALETMPQDLKSLLNKSWQQIFKSNEQEAEKIKEMLRALVLTYEDPSEAELGVLAGLCANEEEKTELHGLIETCKPLLTIKKDDKVGFMNAVVKSHLLENAKDLLGLSEEEIKWQHGVLTHRAFSHLKECYGKLTPEPPTGVENANNTAEQTPDQGGEENDAEHEEGEEAEDDEDEEDGEDEDEEEEEEEEEDDYSDDGDVEDEDENTVIDYVALPYMTKNWLRHASKATLEIAEDLSLEADFWKPDSFIRRKWLEEYCGLMTTFEDFDWTTLTGLHVAASVGFRQLVVALLRNTEHAKSEIKIRDSMVNTPLHFAAIFGRSKIVEELLNRGAPIDDAIEIGEQTPLHMAAFGGHVEVMRKLVLRGANPNASANDIGPVVNAAICSGNRAAVELLVENGVSLTVYGEDEFAPLSLAARLSDVSMFEYLIQKYADQLPAVEFSKALVGAAEAGKIDVLNKLLEFEHEVSYFQAALDVAVDEWNWDTVTILLQKQVGLNCNGLFLEAATCSEPQDKMLELAWDHANGSITAETLNESLYDATDREKDTTVELLLNKFKTNPNATGEEYGNALTAAAYDGTLHIIEMLLDAGADVNAPEGYAIQAAATQGHYGIVEELLKRGANVNALTTNENFPEGTALQGATEAGQTEIVRLLLESGADPNHGSGECAPPIIAASRGAEVEILDLLVKAKPKIDVFGGPDMSTPLINAAAYMPVSSVEQLLAAGADINLTDNDGNTALIMASVRGDDDAVKCLLENGADIMHSSPENGNALKAALDEENMDCLALLVDHVSAIFGALKKSMDSGNPVVTGVVRSATSNNQGLSYDDEPQPSTQHLNYAETNGGVDTSGTGSMHQHNTNDNSDGVPKDRGANGFGSVSGGRDSEGNELTEKGAMEVSRPRDNYGNTGEYDHGIVRNESEGRDNDGGLNEERDRDIDDFQSEAATEVPTDDDTTDAASSIYEDRSDVGDDSTTQDGHDFPDAVTQLSEELQSALGNQISLFNQYHGREEENTHEAANPSWGVQGQHVAELSGRGSPVIPSESLPAPAELPAQSFIKRKPAPLASYEHGSQQSQTPSPKTVDTRYQAPPAITDYDAHTPTAAYHPGQEGAQHQYQQNGPAQASSSNTHAQQVPPSLTPYQSTLPSTINTIPNSVSV</sequence>
<dbReference type="EMBL" id="JAPUUL010002495">
    <property type="protein sequence ID" value="KAJ8125223.1"/>
    <property type="molecule type" value="Genomic_DNA"/>
</dbReference>
<reference evidence="1" key="1">
    <citation type="submission" date="2022-12" db="EMBL/GenBank/DDBJ databases">
        <title>Genome Sequence of Lasiodiplodia mahajangana.</title>
        <authorList>
            <person name="Buettner E."/>
        </authorList>
    </citation>
    <scope>NUCLEOTIDE SEQUENCE</scope>
    <source>
        <strain evidence="1">VT137</strain>
    </source>
</reference>
<protein>
    <submittedName>
        <fullName evidence="1">Uncharacterized protein</fullName>
    </submittedName>
</protein>
<accession>A0ACC2JCJ2</accession>
<evidence type="ECO:0000313" key="1">
    <source>
        <dbReference type="EMBL" id="KAJ8125223.1"/>
    </source>
</evidence>
<proteinExistence type="predicted"/>
<keyword evidence="2" id="KW-1185">Reference proteome</keyword>
<comment type="caution">
    <text evidence="1">The sequence shown here is derived from an EMBL/GenBank/DDBJ whole genome shotgun (WGS) entry which is preliminary data.</text>
</comment>
<name>A0ACC2JCJ2_9PEZI</name>
<evidence type="ECO:0000313" key="2">
    <source>
        <dbReference type="Proteomes" id="UP001153332"/>
    </source>
</evidence>
<organism evidence="1 2">
    <name type="scientific">Lasiodiplodia mahajangana</name>
    <dbReference type="NCBI Taxonomy" id="1108764"/>
    <lineage>
        <taxon>Eukaryota</taxon>
        <taxon>Fungi</taxon>
        <taxon>Dikarya</taxon>
        <taxon>Ascomycota</taxon>
        <taxon>Pezizomycotina</taxon>
        <taxon>Dothideomycetes</taxon>
        <taxon>Dothideomycetes incertae sedis</taxon>
        <taxon>Botryosphaeriales</taxon>
        <taxon>Botryosphaeriaceae</taxon>
        <taxon>Lasiodiplodia</taxon>
    </lineage>
</organism>